<dbReference type="Proteomes" id="UP000316316">
    <property type="component" value="Unassembled WGS sequence"/>
</dbReference>
<name>A0A8B5W3E5_ENTAV</name>
<evidence type="ECO:0008006" key="3">
    <source>
        <dbReference type="Google" id="ProtNLM"/>
    </source>
</evidence>
<gene>
    <name evidence="1" type="ORF">AUF17_10090</name>
</gene>
<dbReference type="InterPro" id="IPR021321">
    <property type="entry name" value="DUF2922"/>
</dbReference>
<evidence type="ECO:0000313" key="2">
    <source>
        <dbReference type="Proteomes" id="UP000316316"/>
    </source>
</evidence>
<protein>
    <recommendedName>
        <fullName evidence="3">DUF2922 family protein</fullName>
    </recommendedName>
</protein>
<dbReference type="Pfam" id="PF11148">
    <property type="entry name" value="DUF2922"/>
    <property type="match status" value="1"/>
</dbReference>
<accession>A0A8B5W3E5</accession>
<dbReference type="EMBL" id="PDXQ01000001">
    <property type="protein sequence ID" value="TRZ34412.1"/>
    <property type="molecule type" value="Genomic_DNA"/>
</dbReference>
<dbReference type="AlphaFoldDB" id="A0A8B5W3E5"/>
<comment type="caution">
    <text evidence="1">The sequence shown here is derived from an EMBL/GenBank/DDBJ whole genome shotgun (WGS) entry which is preliminary data.</text>
</comment>
<organism evidence="1 2">
    <name type="scientific">Enterococcus avium</name>
    <name type="common">Streptococcus avium</name>
    <dbReference type="NCBI Taxonomy" id="33945"/>
    <lineage>
        <taxon>Bacteria</taxon>
        <taxon>Bacillati</taxon>
        <taxon>Bacillota</taxon>
        <taxon>Bacilli</taxon>
        <taxon>Lactobacillales</taxon>
        <taxon>Enterococcaceae</taxon>
        <taxon>Enterococcus</taxon>
    </lineage>
</organism>
<reference evidence="1 2" key="1">
    <citation type="submission" date="2017-10" db="EMBL/GenBank/DDBJ databases">
        <title>FDA dAtabase for Regulatory Grade micrObial Sequences (FDA-ARGOS): Supporting development and validation of Infectious Disease Dx tests.</title>
        <authorList>
            <person name="Campos J."/>
            <person name="Goldberg B."/>
            <person name="Tallon L.J."/>
            <person name="Sadzewicz L."/>
            <person name="Sengamalay N."/>
            <person name="Ott S."/>
            <person name="Godinez A."/>
            <person name="Nagaraj S."/>
            <person name="Vyas G."/>
            <person name="Aluvathingal J."/>
            <person name="Nadendla S."/>
            <person name="Geyer C."/>
            <person name="Nandy P."/>
            <person name="Hobson J."/>
            <person name="Sichtig H."/>
        </authorList>
    </citation>
    <scope>NUCLEOTIDE SEQUENCE [LARGE SCALE GENOMIC DNA]</scope>
    <source>
        <strain evidence="1 2">FDAARGOS_185</strain>
    </source>
</reference>
<dbReference type="RefSeq" id="WP_144325105.1">
    <property type="nucleotide sequence ID" value="NZ_JAOUSU010000037.1"/>
</dbReference>
<sequence length="206" mass="23139">MTKDLIATFGKSDGGTHNWKYKGLDPNLSAPQIKEACELLTNLDICTQNGVKLFDSVVTAKVLTHKETLIFDPEHETRGVRYEGEPVGETTCDEVHCCEVAEKQEKLATVTTPKPSALPTTPYGRYFKKLTTIAPAEKTETAIKVEKESLPQSSSNYNVLNEQQLTAMPLDEDSSSQDTKEQNRVFQWLHRIRKKNKEGPLDSLRE</sequence>
<evidence type="ECO:0000313" key="1">
    <source>
        <dbReference type="EMBL" id="TRZ34412.1"/>
    </source>
</evidence>
<proteinExistence type="predicted"/>